<name>A0A9W8WXX7_9PLEO</name>
<keyword evidence="2" id="KW-1185">Reference proteome</keyword>
<dbReference type="AlphaFoldDB" id="A0A9W8WXX7"/>
<evidence type="ECO:0000313" key="2">
    <source>
        <dbReference type="Proteomes" id="UP001140562"/>
    </source>
</evidence>
<reference evidence="1" key="1">
    <citation type="submission" date="2022-10" db="EMBL/GenBank/DDBJ databases">
        <title>Tapping the CABI collections for fungal endophytes: first genome assemblies for Collariella, Neodidymelliopsis, Ascochyta clinopodiicola, Didymella pomorum, Didymosphaeria variabile, Neocosmospora piperis and Neocucurbitaria cava.</title>
        <authorList>
            <person name="Hill R."/>
        </authorList>
    </citation>
    <scope>NUCLEOTIDE SEQUENCE</scope>
    <source>
        <strain evidence="1">IMI 360193</strain>
    </source>
</reference>
<protein>
    <submittedName>
        <fullName evidence="1">Uncharacterized protein</fullName>
    </submittedName>
</protein>
<proteinExistence type="predicted"/>
<gene>
    <name evidence="1" type="ORF">N0V87_006010</name>
</gene>
<dbReference type="OrthoDB" id="10401010at2759"/>
<comment type="caution">
    <text evidence="1">The sequence shown here is derived from an EMBL/GenBank/DDBJ whole genome shotgun (WGS) entry which is preliminary data.</text>
</comment>
<sequence>MRLSVSSYLNKMGVVSAGSDLAYLALFDSIMDEKMFSSSFEGLAEFFTDPDPPFQDVTSIKDSEFYSDPNERLPPPPVIGPPALLDVADEIGKHWLATTEKTQKLRDRLMQERAKIDTLTKQFQAGKSSDKALHDRIATGEAWLKSILDNFNRAIQDHKMAQGSHDNKILHALVSRIEQRQRAVEVALQQGPSQYVDDKGQDVIPEVTEKDKEEEVTGLLPEYKLFRMEDANLELLELDLPFYTLRESVDARQNAPPIGMFPVPKPTKRQK</sequence>
<organism evidence="1 2">
    <name type="scientific">Didymella glomerata</name>
    <dbReference type="NCBI Taxonomy" id="749621"/>
    <lineage>
        <taxon>Eukaryota</taxon>
        <taxon>Fungi</taxon>
        <taxon>Dikarya</taxon>
        <taxon>Ascomycota</taxon>
        <taxon>Pezizomycotina</taxon>
        <taxon>Dothideomycetes</taxon>
        <taxon>Pleosporomycetidae</taxon>
        <taxon>Pleosporales</taxon>
        <taxon>Pleosporineae</taxon>
        <taxon>Didymellaceae</taxon>
        <taxon>Didymella</taxon>
    </lineage>
</organism>
<dbReference type="EMBL" id="JAPEUV010000059">
    <property type="protein sequence ID" value="KAJ4335616.1"/>
    <property type="molecule type" value="Genomic_DNA"/>
</dbReference>
<dbReference type="Proteomes" id="UP001140562">
    <property type="component" value="Unassembled WGS sequence"/>
</dbReference>
<evidence type="ECO:0000313" key="1">
    <source>
        <dbReference type="EMBL" id="KAJ4335616.1"/>
    </source>
</evidence>
<accession>A0A9W8WXX7</accession>